<dbReference type="InterPro" id="IPR031157">
    <property type="entry name" value="G_TR_CS"/>
</dbReference>
<dbReference type="CDD" id="cd04088">
    <property type="entry name" value="EFG_mtEFG_II"/>
    <property type="match status" value="1"/>
</dbReference>
<dbReference type="Pfam" id="PF00009">
    <property type="entry name" value="GTP_EFTU"/>
    <property type="match status" value="1"/>
</dbReference>
<keyword evidence="5" id="KW-0648">Protein biosynthesis</keyword>
<evidence type="ECO:0000259" key="9">
    <source>
        <dbReference type="PROSITE" id="PS51722"/>
    </source>
</evidence>
<evidence type="ECO:0000256" key="5">
    <source>
        <dbReference type="ARBA" id="ARBA00022917"/>
    </source>
</evidence>
<feature type="domain" description="Tr-type G" evidence="9">
    <location>
        <begin position="4"/>
        <end position="283"/>
    </location>
</feature>
<dbReference type="NCBIfam" id="TIGR00484">
    <property type="entry name" value="EF-G"/>
    <property type="match status" value="1"/>
</dbReference>
<dbReference type="Pfam" id="PF03764">
    <property type="entry name" value="EFG_IV"/>
    <property type="match status" value="1"/>
</dbReference>
<dbReference type="Gene3D" id="3.30.70.870">
    <property type="entry name" value="Elongation Factor G (Translational Gtpase), domain 3"/>
    <property type="match status" value="1"/>
</dbReference>
<dbReference type="GO" id="GO:0003924">
    <property type="term" value="F:GTPase activity"/>
    <property type="evidence" value="ECO:0007669"/>
    <property type="project" value="InterPro"/>
</dbReference>
<dbReference type="NCBIfam" id="TIGR00231">
    <property type="entry name" value="small_GTP"/>
    <property type="match status" value="1"/>
</dbReference>
<dbReference type="Gene3D" id="3.30.230.10">
    <property type="match status" value="1"/>
</dbReference>
<dbReference type="InterPro" id="IPR047872">
    <property type="entry name" value="EFG_IV"/>
</dbReference>
<evidence type="ECO:0000256" key="2">
    <source>
        <dbReference type="ARBA" id="ARBA00017872"/>
    </source>
</evidence>
<comment type="function">
    <text evidence="7">Catalyzes the GTP-dependent ribosomal translocation step during translation elongation. During this step, the ribosome changes from the pre-translocational (PRE) to the post-translocational (POST) state as the newly formed A-site-bound peptidyl-tRNA and P-site-bound deacylated tRNA move to the P and E sites, respectively. Catalyzes the coordinated movement of the two tRNA molecules, the mRNA and conformational changes in the ribosome.</text>
</comment>
<dbReference type="SUPFAM" id="SSF52540">
    <property type="entry name" value="P-loop containing nucleoside triphosphate hydrolases"/>
    <property type="match status" value="1"/>
</dbReference>
<evidence type="ECO:0000256" key="8">
    <source>
        <dbReference type="NCBIfam" id="TIGR00484"/>
    </source>
</evidence>
<dbReference type="Gene3D" id="3.40.50.300">
    <property type="entry name" value="P-loop containing nucleotide triphosphate hydrolases"/>
    <property type="match status" value="1"/>
</dbReference>
<dbReference type="Gene3D" id="3.30.70.240">
    <property type="match status" value="1"/>
</dbReference>
<proteinExistence type="inferred from homology"/>
<dbReference type="InterPro" id="IPR014721">
    <property type="entry name" value="Ribsml_uS5_D2-typ_fold_subgr"/>
</dbReference>
<evidence type="ECO:0000313" key="10">
    <source>
        <dbReference type="EMBL" id="QSW37987.1"/>
    </source>
</evidence>
<dbReference type="PANTHER" id="PTHR43261:SF1">
    <property type="entry name" value="RIBOSOME-RELEASING FACTOR 2, MITOCHONDRIAL"/>
    <property type="match status" value="1"/>
</dbReference>
<dbReference type="InterPro" id="IPR053905">
    <property type="entry name" value="EF-G-like_DII"/>
</dbReference>
<evidence type="ECO:0000256" key="4">
    <source>
        <dbReference type="ARBA" id="ARBA00022768"/>
    </source>
</evidence>
<dbReference type="FunFam" id="3.40.50.300:FF:000029">
    <property type="entry name" value="Elongation factor G"/>
    <property type="match status" value="1"/>
</dbReference>
<dbReference type="AlphaFoldDB" id="A0A975AEK2"/>
<dbReference type="FunFam" id="2.40.30.10:FF:000006">
    <property type="entry name" value="Elongation factor G"/>
    <property type="match status" value="1"/>
</dbReference>
<dbReference type="SUPFAM" id="SSF54980">
    <property type="entry name" value="EF-G C-terminal domain-like"/>
    <property type="match status" value="2"/>
</dbReference>
<evidence type="ECO:0000256" key="1">
    <source>
        <dbReference type="ARBA" id="ARBA00005870"/>
    </source>
</evidence>
<dbReference type="PROSITE" id="PS51722">
    <property type="entry name" value="G_TR_2"/>
    <property type="match status" value="1"/>
</dbReference>
<accession>A0A975AEK2</accession>
<dbReference type="InterPro" id="IPR000795">
    <property type="entry name" value="T_Tr_GTP-bd_dom"/>
</dbReference>
<dbReference type="PROSITE" id="PS00301">
    <property type="entry name" value="G_TR_1"/>
    <property type="match status" value="1"/>
</dbReference>
<comment type="similarity">
    <text evidence="1">Belongs to the TRAFAC class translation factor GTPase superfamily. Classic translation factor GTPase family. EF-G/EF-2 subfamily.</text>
</comment>
<reference evidence="10" key="2">
    <citation type="submission" date="2021-03" db="EMBL/GenBank/DDBJ databases">
        <title>Alternative transmission patterns in independently acquired nutritional co-symbionts of Dictyopharidae planthoppers.</title>
        <authorList>
            <person name="Michalik A."/>
            <person name="Lukasik P."/>
        </authorList>
    </citation>
    <scope>NUCLEOTIDE SEQUENCE</scope>
    <source>
        <strain evidence="10">RANSCY</strain>
    </source>
</reference>
<dbReference type="InterPro" id="IPR027417">
    <property type="entry name" value="P-loop_NTPase"/>
</dbReference>
<dbReference type="Gene3D" id="2.40.30.10">
    <property type="entry name" value="Translation factors"/>
    <property type="match status" value="1"/>
</dbReference>
<dbReference type="InterPro" id="IPR000640">
    <property type="entry name" value="EFG_V-like"/>
</dbReference>
<dbReference type="InterPro" id="IPR035649">
    <property type="entry name" value="EFG_V"/>
</dbReference>
<dbReference type="SMART" id="SM00889">
    <property type="entry name" value="EFG_IV"/>
    <property type="match status" value="1"/>
</dbReference>
<dbReference type="FunFam" id="3.30.70.240:FF:000001">
    <property type="entry name" value="Elongation factor G"/>
    <property type="match status" value="1"/>
</dbReference>
<dbReference type="GO" id="GO:0032790">
    <property type="term" value="P:ribosome disassembly"/>
    <property type="evidence" value="ECO:0007669"/>
    <property type="project" value="TreeGrafter"/>
</dbReference>
<dbReference type="SUPFAM" id="SSF50447">
    <property type="entry name" value="Translation proteins"/>
    <property type="match status" value="1"/>
</dbReference>
<dbReference type="CDD" id="cd03713">
    <property type="entry name" value="EFG_mtEFG_C"/>
    <property type="match status" value="1"/>
</dbReference>
<dbReference type="Pfam" id="PF00679">
    <property type="entry name" value="EFG_C"/>
    <property type="match status" value="1"/>
</dbReference>
<keyword evidence="3" id="KW-0547">Nucleotide-binding</keyword>
<dbReference type="EMBL" id="CP071412">
    <property type="protein sequence ID" value="QSW37987.1"/>
    <property type="molecule type" value="Genomic_DNA"/>
</dbReference>
<dbReference type="SUPFAM" id="SSF54211">
    <property type="entry name" value="Ribosomal protein S5 domain 2-like"/>
    <property type="match status" value="1"/>
</dbReference>
<gene>
    <name evidence="10" type="primary">fusA</name>
    <name evidence="10" type="ORF">JSR06_00050</name>
</gene>
<dbReference type="Pfam" id="PF22042">
    <property type="entry name" value="EF-G_D2"/>
    <property type="match status" value="1"/>
</dbReference>
<dbReference type="InterPro" id="IPR005225">
    <property type="entry name" value="Small_GTP-bd"/>
</dbReference>
<protein>
    <recommendedName>
        <fullName evidence="2 8">Elongation factor G</fullName>
    </recommendedName>
</protein>
<dbReference type="GO" id="GO:0005525">
    <property type="term" value="F:GTP binding"/>
    <property type="evidence" value="ECO:0007669"/>
    <property type="project" value="UniProtKB-UniRule"/>
</dbReference>
<sequence length="688" mass="77944">MNTRLIRNIGICAHIDAGKTTLTERILYYTGSNYKLGEVHDGNATMDWMDQEKERGITINSASTSVYWFLKESKEKYRINIIDTPGHVDFTAEVERSMRVLDGVCLVLCSVGGIQPQTETVWRQINRYKVPRICFVNKMDRVGSDFNKVCYELKDKLGGNPVILNIPVLKKGIFIGVYDILKLKYFSFKGKYGEKVLTSDIPVGDYEYVYKKRVNLVENLIKNNDILIDKYLEDKLSFSDIISLIRKKTISCDIVPVVCGSAFKNKGVQCLLDYILHLLPSPTEKKIYYLKGNNSSKILLDKKENRFSSIVFKVINDPYSGRISFTRIYSGKVKSGDIILNSSKCKKEKISRIISYNVNKKTDVNTASIGDIVAFVGLKTTCTGDTLCNNDLNIVFESIKFPEPVISFSVFSDKSSDYERMLNALKKNAIEDPTISVGSNSDTGDLIVSGMGELHIDVFLERVRRETGICISKRDPKVSYRETISNSYLNSTGKYIRQSGGRGQYGHVEINIYPRKIGKGFKFVNLIRSGVIPREYIKPIEKSIKNCCKYGYIYGSPIVDIKVELIFGSYHEVDSNENAFKIAASIAFRNAFYKAKPILLEPIMLVSIDCPEEFLGNIISDISTRRGEIISTKKLLGSYTIKANIPMYNMFDYTTCIRSKTKGRSTYTMSFGFYKRVPDILFNKLVTV</sequence>
<evidence type="ECO:0000313" key="11">
    <source>
        <dbReference type="Proteomes" id="UP000663347"/>
    </source>
</evidence>
<keyword evidence="6" id="KW-0342">GTP-binding</keyword>
<dbReference type="CDD" id="cd01886">
    <property type="entry name" value="EF-G"/>
    <property type="match status" value="1"/>
</dbReference>
<dbReference type="Proteomes" id="UP000663347">
    <property type="component" value="Chromosome"/>
</dbReference>
<dbReference type="InterPro" id="IPR005517">
    <property type="entry name" value="Transl_elong_EFG/EF2_IV"/>
</dbReference>
<dbReference type="InterPro" id="IPR020568">
    <property type="entry name" value="Ribosomal_Su5_D2-typ_SF"/>
</dbReference>
<dbReference type="GO" id="GO:0003746">
    <property type="term" value="F:translation elongation factor activity"/>
    <property type="evidence" value="ECO:0007669"/>
    <property type="project" value="UniProtKB-UniRule"/>
</dbReference>
<dbReference type="Pfam" id="PF14492">
    <property type="entry name" value="EFG_III"/>
    <property type="match status" value="1"/>
</dbReference>
<organism evidence="10 11">
    <name type="scientific">Candidatus Vidania fulgoroideorum</name>
    <dbReference type="NCBI Taxonomy" id="881286"/>
    <lineage>
        <taxon>Bacteria</taxon>
        <taxon>Pseudomonadati</taxon>
        <taxon>Pseudomonadota</taxon>
        <taxon>Betaproteobacteria</taxon>
        <taxon>Candidatus Vidania</taxon>
    </lineage>
</organism>
<evidence type="ECO:0000256" key="3">
    <source>
        <dbReference type="ARBA" id="ARBA00022741"/>
    </source>
</evidence>
<evidence type="ECO:0000256" key="6">
    <source>
        <dbReference type="ARBA" id="ARBA00023134"/>
    </source>
</evidence>
<name>A0A975AEK2_9PROT</name>
<dbReference type="InterPro" id="IPR041095">
    <property type="entry name" value="EFG_II"/>
</dbReference>
<dbReference type="PANTHER" id="PTHR43261">
    <property type="entry name" value="TRANSLATION ELONGATION FACTOR G-RELATED"/>
    <property type="match status" value="1"/>
</dbReference>
<evidence type="ECO:0000256" key="7">
    <source>
        <dbReference type="ARBA" id="ARBA00024731"/>
    </source>
</evidence>
<dbReference type="InterPro" id="IPR009000">
    <property type="entry name" value="Transl_B-barrel_sf"/>
</dbReference>
<dbReference type="SMART" id="SM00838">
    <property type="entry name" value="EFG_C"/>
    <property type="match status" value="1"/>
</dbReference>
<dbReference type="InterPro" id="IPR035647">
    <property type="entry name" value="EFG_III/V"/>
</dbReference>
<reference evidence="10" key="1">
    <citation type="submission" date="2021-02" db="EMBL/GenBank/DDBJ databases">
        <authorList>
            <person name="Franco D."/>
        </authorList>
    </citation>
    <scope>NUCLEOTIDE SEQUENCE</scope>
    <source>
        <strain evidence="10">RANSCY</strain>
    </source>
</reference>
<dbReference type="InterPro" id="IPR004540">
    <property type="entry name" value="Transl_elong_EFG/EF2"/>
</dbReference>
<dbReference type="PRINTS" id="PR00315">
    <property type="entry name" value="ELONGATNFCT"/>
</dbReference>
<dbReference type="NCBIfam" id="NF009381">
    <property type="entry name" value="PRK12740.1-5"/>
    <property type="match status" value="1"/>
</dbReference>
<keyword evidence="4 10" id="KW-0251">Elongation factor</keyword>
<dbReference type="GO" id="GO:0097216">
    <property type="term" value="F:guanosine tetraphosphate binding"/>
    <property type="evidence" value="ECO:0007669"/>
    <property type="project" value="UniProtKB-ARBA"/>
</dbReference>
<dbReference type="CDD" id="cd01434">
    <property type="entry name" value="EFG_mtEFG1_IV"/>
    <property type="match status" value="1"/>
</dbReference>